<dbReference type="GO" id="GO:0016491">
    <property type="term" value="F:oxidoreductase activity"/>
    <property type="evidence" value="ECO:0007669"/>
    <property type="project" value="UniProtKB-KW"/>
</dbReference>
<dbReference type="EMBL" id="UYRV01112795">
    <property type="protein sequence ID" value="VDN27788.1"/>
    <property type="molecule type" value="Genomic_DNA"/>
</dbReference>
<dbReference type="InterPro" id="IPR036291">
    <property type="entry name" value="NAD(P)-bd_dom_sf"/>
</dbReference>
<keyword evidence="1" id="KW-0560">Oxidoreductase</keyword>
<name>A0A3P7MYD4_CYLGO</name>
<evidence type="ECO:0000313" key="3">
    <source>
        <dbReference type="Proteomes" id="UP000271889"/>
    </source>
</evidence>
<evidence type="ECO:0000313" key="2">
    <source>
        <dbReference type="EMBL" id="VDN27788.1"/>
    </source>
</evidence>
<dbReference type="OrthoDB" id="191139at2759"/>
<dbReference type="Proteomes" id="UP000271889">
    <property type="component" value="Unassembled WGS sequence"/>
</dbReference>
<reference evidence="2 3" key="1">
    <citation type="submission" date="2018-11" db="EMBL/GenBank/DDBJ databases">
        <authorList>
            <consortium name="Pathogen Informatics"/>
        </authorList>
    </citation>
    <scope>NUCLEOTIDE SEQUENCE [LARGE SCALE GENOMIC DNA]</scope>
</reference>
<organism evidence="2 3">
    <name type="scientific">Cylicostephanus goldi</name>
    <name type="common">Nematode worm</name>
    <dbReference type="NCBI Taxonomy" id="71465"/>
    <lineage>
        <taxon>Eukaryota</taxon>
        <taxon>Metazoa</taxon>
        <taxon>Ecdysozoa</taxon>
        <taxon>Nematoda</taxon>
        <taxon>Chromadorea</taxon>
        <taxon>Rhabditida</taxon>
        <taxon>Rhabditina</taxon>
        <taxon>Rhabditomorpha</taxon>
        <taxon>Strongyloidea</taxon>
        <taxon>Strongylidae</taxon>
        <taxon>Cylicostephanus</taxon>
    </lineage>
</organism>
<gene>
    <name evidence="2" type="ORF">CGOC_LOCUS10758</name>
</gene>
<dbReference type="SUPFAM" id="SSF51735">
    <property type="entry name" value="NAD(P)-binding Rossmann-fold domains"/>
    <property type="match status" value="1"/>
</dbReference>
<sequence length="115" mass="13215">MCVRELSRRLQQKGLGHITVNSLHPGVVNSNAYRHTLLFAPLVKQISYPFRWFFFKTPWSAARTPLYLALSKEVEGVSGNYYSDCQVARENRHALDDNACKELYDYSLQQCGISE</sequence>
<accession>A0A3P7MYD4</accession>
<dbReference type="Gene3D" id="3.40.50.720">
    <property type="entry name" value="NAD(P)-binding Rossmann-like Domain"/>
    <property type="match status" value="1"/>
</dbReference>
<protein>
    <recommendedName>
        <fullName evidence="4">Retinol dehydrogenase 14</fullName>
    </recommendedName>
</protein>
<dbReference type="PANTHER" id="PTHR43157">
    <property type="entry name" value="PHOSPHATIDYLINOSITOL-GLYCAN BIOSYNTHESIS CLASS F PROTEIN-RELATED"/>
    <property type="match status" value="1"/>
</dbReference>
<evidence type="ECO:0008006" key="4">
    <source>
        <dbReference type="Google" id="ProtNLM"/>
    </source>
</evidence>
<keyword evidence="3" id="KW-1185">Reference proteome</keyword>
<dbReference type="PANTHER" id="PTHR43157:SF31">
    <property type="entry name" value="PHOSPHATIDYLINOSITOL-GLYCAN BIOSYNTHESIS CLASS F PROTEIN"/>
    <property type="match status" value="1"/>
</dbReference>
<proteinExistence type="predicted"/>
<dbReference type="AlphaFoldDB" id="A0A3P7MYD4"/>
<evidence type="ECO:0000256" key="1">
    <source>
        <dbReference type="ARBA" id="ARBA00023002"/>
    </source>
</evidence>